<evidence type="ECO:0008006" key="4">
    <source>
        <dbReference type="Google" id="ProtNLM"/>
    </source>
</evidence>
<feature type="signal peptide" evidence="1">
    <location>
        <begin position="1"/>
        <end position="31"/>
    </location>
</feature>
<feature type="chain" id="PRO_5002124337" description="Lipoprotein" evidence="1">
    <location>
        <begin position="32"/>
        <end position="141"/>
    </location>
</feature>
<dbReference type="eggNOG" id="ENOG5030Y3G">
    <property type="taxonomic scope" value="Bacteria"/>
</dbReference>
<dbReference type="OrthoDB" id="711190at2"/>
<organism evidence="2 3">
    <name type="scientific">Sphingobacterium deserti</name>
    <dbReference type="NCBI Taxonomy" id="1229276"/>
    <lineage>
        <taxon>Bacteria</taxon>
        <taxon>Pseudomonadati</taxon>
        <taxon>Bacteroidota</taxon>
        <taxon>Sphingobacteriia</taxon>
        <taxon>Sphingobacteriales</taxon>
        <taxon>Sphingobacteriaceae</taxon>
        <taxon>Sphingobacterium</taxon>
    </lineage>
</organism>
<comment type="caution">
    <text evidence="2">The sequence shown here is derived from an EMBL/GenBank/DDBJ whole genome shotgun (WGS) entry which is preliminary data.</text>
</comment>
<dbReference type="PATRIC" id="fig|1229276.3.peg.1899"/>
<keyword evidence="3" id="KW-1185">Reference proteome</keyword>
<dbReference type="AlphaFoldDB" id="A0A0B8T185"/>
<reference evidence="3" key="1">
    <citation type="submission" date="2014-04" db="EMBL/GenBank/DDBJ databases">
        <title>Whole-Genome optical mapping and complete genome sequence of Sphingobacterium deserti sp. nov., a new spaces isolated from desert in the west of China.</title>
        <authorList>
            <person name="Teng C."/>
            <person name="Zhou Z."/>
            <person name="Li X."/>
            <person name="Chen M."/>
            <person name="Lin M."/>
            <person name="Wang L."/>
            <person name="Su S."/>
            <person name="Zhang C."/>
            <person name="Zhang W."/>
        </authorList>
    </citation>
    <scope>NUCLEOTIDE SEQUENCE [LARGE SCALE GENOMIC DNA]</scope>
    <source>
        <strain evidence="3">ACCC05744</strain>
    </source>
</reference>
<keyword evidence="1" id="KW-0732">Signal</keyword>
<evidence type="ECO:0000313" key="3">
    <source>
        <dbReference type="Proteomes" id="UP000031802"/>
    </source>
</evidence>
<sequence length="141" mass="15965">MKAFLTMNIISKLTLLLLCCLSVAFSSCSKAEQQPNPYADLPEPELEKLANEKYGAIIALAQNVPCTDAKQWKMMDIQTVCGRYHLIYNRDTDESKLRVMVRDYNAIVAIYAPLIAPRINCMAYQKPKGIACRDEKPILTY</sequence>
<name>A0A0B8T185_9SPHI</name>
<dbReference type="RefSeq" id="WP_071790474.1">
    <property type="nucleotide sequence ID" value="NZ_JJMU01000026.1"/>
</dbReference>
<evidence type="ECO:0000256" key="1">
    <source>
        <dbReference type="SAM" id="SignalP"/>
    </source>
</evidence>
<dbReference type="PROSITE" id="PS51257">
    <property type="entry name" value="PROKAR_LIPOPROTEIN"/>
    <property type="match status" value="1"/>
</dbReference>
<accession>A0A0B8T185</accession>
<dbReference type="EMBL" id="JJMU01000026">
    <property type="protein sequence ID" value="KGE14416.1"/>
    <property type="molecule type" value="Genomic_DNA"/>
</dbReference>
<dbReference type="Proteomes" id="UP000031802">
    <property type="component" value="Unassembled WGS sequence"/>
</dbReference>
<proteinExistence type="predicted"/>
<protein>
    <recommendedName>
        <fullName evidence="4">Lipoprotein</fullName>
    </recommendedName>
</protein>
<dbReference type="STRING" id="1229276.DI53_1843"/>
<evidence type="ECO:0000313" key="2">
    <source>
        <dbReference type="EMBL" id="KGE14416.1"/>
    </source>
</evidence>
<gene>
    <name evidence="2" type="ORF">DI53_1843</name>
</gene>
<reference evidence="2 3" key="2">
    <citation type="journal article" date="2015" name="PLoS ONE">
        <title>Whole-Genome Optical Mapping and Finished Genome Sequence of Sphingobacterium deserti sp. nov., a New Species Isolated from the Western Desert of China.</title>
        <authorList>
            <person name="Teng C."/>
            <person name="Zhou Z."/>
            <person name="Molnar I."/>
            <person name="Li X."/>
            <person name="Tang R."/>
            <person name="Chen M."/>
            <person name="Wang L."/>
            <person name="Su S."/>
            <person name="Zhang W."/>
            <person name="Lin M."/>
        </authorList>
    </citation>
    <scope>NUCLEOTIDE SEQUENCE [LARGE SCALE GENOMIC DNA]</scope>
    <source>
        <strain evidence="3">ACCC05744</strain>
    </source>
</reference>